<feature type="compositionally biased region" description="Polar residues" evidence="1">
    <location>
        <begin position="268"/>
        <end position="289"/>
    </location>
</feature>
<evidence type="ECO:0000256" key="1">
    <source>
        <dbReference type="SAM" id="MobiDB-lite"/>
    </source>
</evidence>
<comment type="caution">
    <text evidence="3">The sequence shown here is derived from an EMBL/GenBank/DDBJ whole genome shotgun (WGS) entry which is preliminary data.</text>
</comment>
<dbReference type="RefSeq" id="XP_045954884.1">
    <property type="nucleotide sequence ID" value="XM_046107794.1"/>
</dbReference>
<feature type="compositionally biased region" description="Polar residues" evidence="1">
    <location>
        <begin position="312"/>
        <end position="328"/>
    </location>
</feature>
<evidence type="ECO:0000256" key="2">
    <source>
        <dbReference type="SAM" id="Phobius"/>
    </source>
</evidence>
<keyword evidence="2" id="KW-0812">Transmembrane</keyword>
<feature type="transmembrane region" description="Helical" evidence="2">
    <location>
        <begin position="12"/>
        <end position="29"/>
    </location>
</feature>
<feature type="compositionally biased region" description="Low complexity" evidence="1">
    <location>
        <begin position="169"/>
        <end position="180"/>
    </location>
</feature>
<accession>A0A9P8UEB8</accession>
<organism evidence="3 4">
    <name type="scientific">Truncatella angustata</name>
    <dbReference type="NCBI Taxonomy" id="152316"/>
    <lineage>
        <taxon>Eukaryota</taxon>
        <taxon>Fungi</taxon>
        <taxon>Dikarya</taxon>
        <taxon>Ascomycota</taxon>
        <taxon>Pezizomycotina</taxon>
        <taxon>Sordariomycetes</taxon>
        <taxon>Xylariomycetidae</taxon>
        <taxon>Amphisphaeriales</taxon>
        <taxon>Sporocadaceae</taxon>
        <taxon>Truncatella</taxon>
    </lineage>
</organism>
<evidence type="ECO:0000313" key="4">
    <source>
        <dbReference type="Proteomes" id="UP000758603"/>
    </source>
</evidence>
<reference evidence="3" key="1">
    <citation type="journal article" date="2021" name="Nat. Commun.">
        <title>Genetic determinants of endophytism in the Arabidopsis root mycobiome.</title>
        <authorList>
            <person name="Mesny F."/>
            <person name="Miyauchi S."/>
            <person name="Thiergart T."/>
            <person name="Pickel B."/>
            <person name="Atanasova L."/>
            <person name="Karlsson M."/>
            <person name="Huettel B."/>
            <person name="Barry K.W."/>
            <person name="Haridas S."/>
            <person name="Chen C."/>
            <person name="Bauer D."/>
            <person name="Andreopoulos W."/>
            <person name="Pangilinan J."/>
            <person name="LaButti K."/>
            <person name="Riley R."/>
            <person name="Lipzen A."/>
            <person name="Clum A."/>
            <person name="Drula E."/>
            <person name="Henrissat B."/>
            <person name="Kohler A."/>
            <person name="Grigoriev I.V."/>
            <person name="Martin F.M."/>
            <person name="Hacquard S."/>
        </authorList>
    </citation>
    <scope>NUCLEOTIDE SEQUENCE</scope>
    <source>
        <strain evidence="3">MPI-SDFR-AT-0073</strain>
    </source>
</reference>
<dbReference type="AlphaFoldDB" id="A0A9P8UEB8"/>
<feature type="compositionally biased region" description="Low complexity" evidence="1">
    <location>
        <begin position="77"/>
        <end position="91"/>
    </location>
</feature>
<keyword evidence="4" id="KW-1185">Reference proteome</keyword>
<dbReference type="EMBL" id="JAGPXC010000007">
    <property type="protein sequence ID" value="KAH6648377.1"/>
    <property type="molecule type" value="Genomic_DNA"/>
</dbReference>
<sequence>MSSSDHTFTTTAVGWAVIIGVIGAVVLLRSPKTRATTAKTVAQAKQDVGADIASATAALKKKAEKATKQKPKPKPKPSTSENAAAATTTTTSNYDPAAEAAAKRDEARANQDFAQSLAKIKTGAQFTAPKSEKKKQKSVKQSHAQEADTPVAQQSAPSSAAGDADDDLSSAASPQAAPADTTGVSDMLESPSAGPSVLRLTDTDKVKAKPKKEKAPAVVETKKQRQNRLKNEQKKLEREQDEIERKKLEEAQRRRAREARGQAAKDGSTFTNNSNAWTAKTNGDSTPKTVQPLDTFDDLVPAANTPKPSTPQPAATKQPSDSWASSLPSEEEQIAQVMDDSSAWSEVTNKKTKKGKRSDEAVAEKPLSALTPAPVSQAPVHVNKSKPALSSHSSFAALTPEETADDEVEEEWEV</sequence>
<dbReference type="Proteomes" id="UP000758603">
    <property type="component" value="Unassembled WGS sequence"/>
</dbReference>
<gene>
    <name evidence="3" type="ORF">BKA67DRAFT_661358</name>
</gene>
<dbReference type="OrthoDB" id="4207724at2759"/>
<feature type="region of interest" description="Disordered" evidence="1">
    <location>
        <begin position="60"/>
        <end position="110"/>
    </location>
</feature>
<dbReference type="GeneID" id="70136685"/>
<feature type="compositionally biased region" description="Low complexity" evidence="1">
    <location>
        <begin position="152"/>
        <end position="162"/>
    </location>
</feature>
<feature type="compositionally biased region" description="Basic and acidic residues" evidence="1">
    <location>
        <begin position="229"/>
        <end position="253"/>
    </location>
</feature>
<keyword evidence="2" id="KW-1133">Transmembrane helix</keyword>
<evidence type="ECO:0000313" key="3">
    <source>
        <dbReference type="EMBL" id="KAH6648377.1"/>
    </source>
</evidence>
<keyword evidence="2" id="KW-0472">Membrane</keyword>
<feature type="compositionally biased region" description="Basic residues" evidence="1">
    <location>
        <begin position="60"/>
        <end position="75"/>
    </location>
</feature>
<name>A0A9P8UEB8_9PEZI</name>
<proteinExistence type="predicted"/>
<feature type="region of interest" description="Disordered" evidence="1">
    <location>
        <begin position="122"/>
        <end position="414"/>
    </location>
</feature>
<feature type="compositionally biased region" description="Acidic residues" evidence="1">
    <location>
        <begin position="402"/>
        <end position="414"/>
    </location>
</feature>
<protein>
    <submittedName>
        <fullName evidence="3">Uncharacterized protein</fullName>
    </submittedName>
</protein>